<evidence type="ECO:0000256" key="1">
    <source>
        <dbReference type="SAM" id="MobiDB-lite"/>
    </source>
</evidence>
<proteinExistence type="predicted"/>
<comment type="caution">
    <text evidence="2">The sequence shown here is derived from an EMBL/GenBank/DDBJ whole genome shotgun (WGS) entry which is preliminary data.</text>
</comment>
<name>A0A6D2KTV5_9BRAS</name>
<dbReference type="EMBL" id="CACVBM020001607">
    <property type="protein sequence ID" value="CAA7055767.1"/>
    <property type="molecule type" value="Genomic_DNA"/>
</dbReference>
<feature type="region of interest" description="Disordered" evidence="1">
    <location>
        <begin position="20"/>
        <end position="79"/>
    </location>
</feature>
<dbReference type="AlphaFoldDB" id="A0A6D2KTV5"/>
<dbReference type="Proteomes" id="UP000467841">
    <property type="component" value="Unassembled WGS sequence"/>
</dbReference>
<feature type="compositionally biased region" description="Acidic residues" evidence="1">
    <location>
        <begin position="57"/>
        <end position="69"/>
    </location>
</feature>
<keyword evidence="3" id="KW-1185">Reference proteome</keyword>
<evidence type="ECO:0000313" key="2">
    <source>
        <dbReference type="EMBL" id="CAA7055767.1"/>
    </source>
</evidence>
<feature type="compositionally biased region" description="Basic and acidic residues" evidence="1">
    <location>
        <begin position="30"/>
        <end position="56"/>
    </location>
</feature>
<gene>
    <name evidence="2" type="ORF">MERR_LOCUS43003</name>
</gene>
<sequence length="101" mass="10662">MEISSSLSSNGVVAAVKTGSINAEAESSSSDDKLSSDDKPAEKKAEEDTKAPKEESTSDDSSEETDEKEIDARFGPGRGLFVGGRFRGGRCGGRRLCKQVC</sequence>
<reference evidence="2" key="1">
    <citation type="submission" date="2020-01" db="EMBL/GenBank/DDBJ databases">
        <authorList>
            <person name="Mishra B."/>
        </authorList>
    </citation>
    <scope>NUCLEOTIDE SEQUENCE [LARGE SCALE GENOMIC DNA]</scope>
</reference>
<accession>A0A6D2KTV5</accession>
<evidence type="ECO:0000313" key="3">
    <source>
        <dbReference type="Proteomes" id="UP000467841"/>
    </source>
</evidence>
<organism evidence="2 3">
    <name type="scientific">Microthlaspi erraticum</name>
    <dbReference type="NCBI Taxonomy" id="1685480"/>
    <lineage>
        <taxon>Eukaryota</taxon>
        <taxon>Viridiplantae</taxon>
        <taxon>Streptophyta</taxon>
        <taxon>Embryophyta</taxon>
        <taxon>Tracheophyta</taxon>
        <taxon>Spermatophyta</taxon>
        <taxon>Magnoliopsida</taxon>
        <taxon>eudicotyledons</taxon>
        <taxon>Gunneridae</taxon>
        <taxon>Pentapetalae</taxon>
        <taxon>rosids</taxon>
        <taxon>malvids</taxon>
        <taxon>Brassicales</taxon>
        <taxon>Brassicaceae</taxon>
        <taxon>Coluteocarpeae</taxon>
        <taxon>Microthlaspi</taxon>
    </lineage>
</organism>
<protein>
    <submittedName>
        <fullName evidence="2">Uncharacterized protein</fullName>
    </submittedName>
</protein>